<keyword evidence="2" id="KW-1185">Reference proteome</keyword>
<dbReference type="AlphaFoldDB" id="A0ABD6EXQ2"/>
<dbReference type="EMBL" id="JBGFUD010008371">
    <property type="protein sequence ID" value="MFH4982039.1"/>
    <property type="molecule type" value="Genomic_DNA"/>
</dbReference>
<reference evidence="1 2" key="1">
    <citation type="submission" date="2024-08" db="EMBL/GenBank/DDBJ databases">
        <title>Gnathostoma spinigerum genome.</title>
        <authorList>
            <person name="Gonzalez-Bertolin B."/>
            <person name="Monzon S."/>
            <person name="Zaballos A."/>
            <person name="Jimenez P."/>
            <person name="Dekumyoy P."/>
            <person name="Varona S."/>
            <person name="Cuesta I."/>
            <person name="Sumanam S."/>
            <person name="Adisakwattana P."/>
            <person name="Gasser R.B."/>
            <person name="Hernandez-Gonzalez A."/>
            <person name="Young N.D."/>
            <person name="Perteguer M.J."/>
        </authorList>
    </citation>
    <scope>NUCLEOTIDE SEQUENCE [LARGE SCALE GENOMIC DNA]</scope>
    <source>
        <strain evidence="1">AL3</strain>
        <tissue evidence="1">Liver</tissue>
    </source>
</reference>
<organism evidence="1 2">
    <name type="scientific">Gnathostoma spinigerum</name>
    <dbReference type="NCBI Taxonomy" id="75299"/>
    <lineage>
        <taxon>Eukaryota</taxon>
        <taxon>Metazoa</taxon>
        <taxon>Ecdysozoa</taxon>
        <taxon>Nematoda</taxon>
        <taxon>Chromadorea</taxon>
        <taxon>Rhabditida</taxon>
        <taxon>Spirurina</taxon>
        <taxon>Gnathostomatomorpha</taxon>
        <taxon>Gnathostomatoidea</taxon>
        <taxon>Gnathostomatidae</taxon>
        <taxon>Gnathostoma</taxon>
    </lineage>
</organism>
<sequence length="115" mass="13459">MASESKRANHPPDSRETSLVVVLTTMDARCSVMFLLFASTVSLEMVDDRPLHVQKPNQMKRFYAWEEGKRTEPMQNEYEESLPRLYTWSKRHAGRADREAERALLHRLFSGELVY</sequence>
<comment type="caution">
    <text evidence="1">The sequence shown here is derived from an EMBL/GenBank/DDBJ whole genome shotgun (WGS) entry which is preliminary data.</text>
</comment>
<name>A0ABD6EXQ2_9BILA</name>
<evidence type="ECO:0000313" key="2">
    <source>
        <dbReference type="Proteomes" id="UP001608902"/>
    </source>
</evidence>
<gene>
    <name evidence="1" type="ORF">AB6A40_008748</name>
</gene>
<proteinExistence type="predicted"/>
<evidence type="ECO:0000313" key="1">
    <source>
        <dbReference type="EMBL" id="MFH4982039.1"/>
    </source>
</evidence>
<dbReference type="Proteomes" id="UP001608902">
    <property type="component" value="Unassembled WGS sequence"/>
</dbReference>
<protein>
    <submittedName>
        <fullName evidence="1">Uncharacterized protein</fullName>
    </submittedName>
</protein>
<accession>A0ABD6EXQ2</accession>